<feature type="region of interest" description="Disordered" evidence="7">
    <location>
        <begin position="731"/>
        <end position="759"/>
    </location>
</feature>
<evidence type="ECO:0000256" key="4">
    <source>
        <dbReference type="ARBA" id="ARBA00022771"/>
    </source>
</evidence>
<feature type="compositionally biased region" description="Low complexity" evidence="7">
    <location>
        <begin position="1"/>
        <end position="54"/>
    </location>
</feature>
<evidence type="ECO:0000256" key="2">
    <source>
        <dbReference type="ARBA" id="ARBA00022490"/>
    </source>
</evidence>
<feature type="compositionally biased region" description="Polar residues" evidence="7">
    <location>
        <begin position="86"/>
        <end position="96"/>
    </location>
</feature>
<evidence type="ECO:0000259" key="8">
    <source>
        <dbReference type="PROSITE" id="PS50089"/>
    </source>
</evidence>
<dbReference type="GO" id="GO:0008270">
    <property type="term" value="F:zinc ion binding"/>
    <property type="evidence" value="ECO:0007669"/>
    <property type="project" value="UniProtKB-KW"/>
</dbReference>
<proteinExistence type="predicted"/>
<keyword evidence="2" id="KW-0963">Cytoplasm</keyword>
<dbReference type="GO" id="GO:0005737">
    <property type="term" value="C:cytoplasm"/>
    <property type="evidence" value="ECO:0007669"/>
    <property type="project" value="UniProtKB-SubCell"/>
</dbReference>
<dbReference type="Pfam" id="PF13445">
    <property type="entry name" value="zf-RING_UBOX"/>
    <property type="match status" value="1"/>
</dbReference>
<dbReference type="Proteomes" id="UP001378960">
    <property type="component" value="Unassembled WGS sequence"/>
</dbReference>
<comment type="subcellular location">
    <subcellularLocation>
        <location evidence="1">Cytoplasm</location>
    </subcellularLocation>
</comment>
<dbReference type="InterPro" id="IPR017907">
    <property type="entry name" value="Znf_RING_CS"/>
</dbReference>
<keyword evidence="3" id="KW-0479">Metal-binding</keyword>
<feature type="region of interest" description="Disordered" evidence="7">
    <location>
        <begin position="662"/>
        <end position="700"/>
    </location>
</feature>
<dbReference type="EMBL" id="BTGB01000001">
    <property type="protein sequence ID" value="GMM44875.1"/>
    <property type="molecule type" value="Genomic_DNA"/>
</dbReference>
<dbReference type="PROSITE" id="PS50089">
    <property type="entry name" value="ZF_RING_2"/>
    <property type="match status" value="1"/>
</dbReference>
<feature type="compositionally biased region" description="Basic residues" evidence="7">
    <location>
        <begin position="55"/>
        <end position="67"/>
    </location>
</feature>
<dbReference type="InterPro" id="IPR001841">
    <property type="entry name" value="Znf_RING"/>
</dbReference>
<keyword evidence="10" id="KW-1185">Reference proteome</keyword>
<evidence type="ECO:0000256" key="6">
    <source>
        <dbReference type="PROSITE-ProRule" id="PRU00175"/>
    </source>
</evidence>
<keyword evidence="4 6" id="KW-0863">Zinc-finger</keyword>
<accession>A0AAV5R0A8</accession>
<reference evidence="9 10" key="1">
    <citation type="journal article" date="2023" name="Elife">
        <title>Identification of key yeast species and microbe-microbe interactions impacting larval growth of Drosophila in the wild.</title>
        <authorList>
            <person name="Mure A."/>
            <person name="Sugiura Y."/>
            <person name="Maeda R."/>
            <person name="Honda K."/>
            <person name="Sakurai N."/>
            <person name="Takahashi Y."/>
            <person name="Watada M."/>
            <person name="Katoh T."/>
            <person name="Gotoh A."/>
            <person name="Gotoh Y."/>
            <person name="Taniguchi I."/>
            <person name="Nakamura K."/>
            <person name="Hayashi T."/>
            <person name="Katayama T."/>
            <person name="Uemura T."/>
            <person name="Hattori Y."/>
        </authorList>
    </citation>
    <scope>NUCLEOTIDE SEQUENCE [LARGE SCALE GENOMIC DNA]</scope>
    <source>
        <strain evidence="9 10">PK-24</strain>
    </source>
</reference>
<dbReference type="PANTHER" id="PTHR12983:SF9">
    <property type="entry name" value="E3 UBIQUITIN-PROTEIN LIGASE RNF10"/>
    <property type="match status" value="1"/>
</dbReference>
<evidence type="ECO:0000256" key="7">
    <source>
        <dbReference type="SAM" id="MobiDB-lite"/>
    </source>
</evidence>
<keyword evidence="5" id="KW-0862">Zinc</keyword>
<evidence type="ECO:0000313" key="10">
    <source>
        <dbReference type="Proteomes" id="UP001378960"/>
    </source>
</evidence>
<feature type="region of interest" description="Disordered" evidence="7">
    <location>
        <begin position="124"/>
        <end position="152"/>
    </location>
</feature>
<feature type="domain" description="RING-type" evidence="8">
    <location>
        <begin position="202"/>
        <end position="257"/>
    </location>
</feature>
<protein>
    <submittedName>
        <fullName evidence="9">Mag2 protein</fullName>
    </submittedName>
</protein>
<feature type="region of interest" description="Disordered" evidence="7">
    <location>
        <begin position="1"/>
        <end position="98"/>
    </location>
</feature>
<feature type="compositionally biased region" description="Basic residues" evidence="7">
    <location>
        <begin position="742"/>
        <end position="753"/>
    </location>
</feature>
<sequence length="759" mass="85980">MKGGDLNLNMASSSLSSNVSSSLNLNSSSSSSSSANMNISNNNNNQSSSSNMKKTGSRNRSSRKRNNNKSTSSSSNKDTKESKNSGNNKQRLQLNDDSQDIMSLIKSSKKAVDISHLVNYTYSYDDTSSQRPKSSDKSSNRKKQSKSSSSQIHLHGMSYINANYKFILNNQGDYKSQLLDPNLPLSVNSISRVVVKQNDYHCPICLGDEFVAPRMTKCGHIFCYPCIISMFDNVKNDKKKTTLGNMHNPEISCPLCSEVLKESFILLPVLIETVKENESLIKSKNFYDLSLMFRNNAKIYSQPVSNFYQFKGFKGTIPWISHGCTPLDFKQFSPYVSNSRLILCDIQFLISCYEKEVDDLMTQQLIDMEVYGDAGPFYNIAIDRVQKRINELNDLYGSMEKPIRGPNKIDPSNLDSQFSNMSLNDVQLPSYNEGFYYYECDVNSRIHYFLSPLDTHVINKLFNLPESKLDENDKSGINLQQYDYNPAYNLPLSLKLFVENINSDENKVTPELVIKYPFLGNLPYGAEIGFLEIDWTKFDSSFIPIDESLYDKMTGNSSDSSLDKYPIQIPYHLKKKLYNRTTNIKNKRVNEERARVRGELRREKETLEIFTRKEDYEEEEDGNFVFINPDKWSKANPNHIHLIDDKPVLKGVSNNFNVLANLGNDNDLSNDSRESISAGGSAGNRSSSNPPPMTTKTSVWGTKVPVVIDLEEEALREEETRQIDELIKKVKAEAMESNTNGKGKKGKKGRRGKMVPLPL</sequence>
<dbReference type="SUPFAM" id="SSF57850">
    <property type="entry name" value="RING/U-box"/>
    <property type="match status" value="1"/>
</dbReference>
<dbReference type="InterPro" id="IPR039739">
    <property type="entry name" value="MAG2/RNF10"/>
</dbReference>
<dbReference type="AlphaFoldDB" id="A0AAV5R0A8"/>
<dbReference type="GO" id="GO:0000976">
    <property type="term" value="F:transcription cis-regulatory region binding"/>
    <property type="evidence" value="ECO:0007669"/>
    <property type="project" value="TreeGrafter"/>
</dbReference>
<evidence type="ECO:0000313" key="9">
    <source>
        <dbReference type="EMBL" id="GMM44875.1"/>
    </source>
</evidence>
<dbReference type="InterPro" id="IPR013083">
    <property type="entry name" value="Znf_RING/FYVE/PHD"/>
</dbReference>
<name>A0AAV5R0A8_PICKL</name>
<gene>
    <name evidence="9" type="ORF">DAPK24_014500</name>
</gene>
<organism evidence="9 10">
    <name type="scientific">Pichia kluyveri</name>
    <name type="common">Yeast</name>
    <dbReference type="NCBI Taxonomy" id="36015"/>
    <lineage>
        <taxon>Eukaryota</taxon>
        <taxon>Fungi</taxon>
        <taxon>Dikarya</taxon>
        <taxon>Ascomycota</taxon>
        <taxon>Saccharomycotina</taxon>
        <taxon>Pichiomycetes</taxon>
        <taxon>Pichiales</taxon>
        <taxon>Pichiaceae</taxon>
        <taxon>Pichia</taxon>
    </lineage>
</organism>
<dbReference type="SMART" id="SM00184">
    <property type="entry name" value="RING"/>
    <property type="match status" value="1"/>
</dbReference>
<evidence type="ECO:0000256" key="5">
    <source>
        <dbReference type="ARBA" id="ARBA00022833"/>
    </source>
</evidence>
<comment type="caution">
    <text evidence="9">The sequence shown here is derived from an EMBL/GenBank/DDBJ whole genome shotgun (WGS) entry which is preliminary data.</text>
</comment>
<evidence type="ECO:0000256" key="3">
    <source>
        <dbReference type="ARBA" id="ARBA00022723"/>
    </source>
</evidence>
<dbReference type="Gene3D" id="3.30.40.10">
    <property type="entry name" value="Zinc/RING finger domain, C3HC4 (zinc finger)"/>
    <property type="match status" value="1"/>
</dbReference>
<evidence type="ECO:0000256" key="1">
    <source>
        <dbReference type="ARBA" id="ARBA00004496"/>
    </source>
</evidence>
<feature type="compositionally biased region" description="Low complexity" evidence="7">
    <location>
        <begin position="662"/>
        <end position="688"/>
    </location>
</feature>
<dbReference type="PROSITE" id="PS00518">
    <property type="entry name" value="ZF_RING_1"/>
    <property type="match status" value="1"/>
</dbReference>
<dbReference type="GO" id="GO:0045944">
    <property type="term" value="P:positive regulation of transcription by RNA polymerase II"/>
    <property type="evidence" value="ECO:0007669"/>
    <property type="project" value="TreeGrafter"/>
</dbReference>
<dbReference type="PANTHER" id="PTHR12983">
    <property type="entry name" value="RING FINGER 10 FAMILY MEMBER"/>
    <property type="match status" value="1"/>
</dbReference>
<dbReference type="InterPro" id="IPR027370">
    <property type="entry name" value="Znf-RING_euk"/>
</dbReference>